<name>A0ABS8ALJ3_9BACT</name>
<protein>
    <submittedName>
        <fullName evidence="2">T9SS type A sorting domain-containing protein</fullName>
    </submittedName>
</protein>
<accession>A0ABS8ALJ3</accession>
<dbReference type="NCBIfam" id="TIGR04183">
    <property type="entry name" value="Por_Secre_tail"/>
    <property type="match status" value="1"/>
</dbReference>
<sequence length="506" mass="52175">MKQLLPTCGVLLAAVPALSQGLTNLGAAMTIQPGTRLAVAGGVIVSSGGAIANAGTLSLTGSWTNNNATGGVLTPTTGTVQLVGTGTQQIGGSSPTTFHNLDVSGATGPVQLTSDISVGTNGGTLTLGPATLQLNSRVLTLNNGAASALSRTTGMLISETTSPAGYGRLNWVIGSNTGTYTVPMGSGATAVPMTAAISVAGSGSGSLSFATYATAPNNLPLPAGVSTLQGSPNSAIDRYWLVQPADYTVAPTSTLTLGYLTSEWNTAPNTIVESRLRLQRWNGSGWESPQGSVSVANNALTTELQNIYGIFAGADQSNPLPVELREFTALAQQANALLSWSTASELRNAGFFVEVSLDGKTFQRVGFVAGKGTTTTVQQYRFMDTDAARRGPVQYYRLRQQDTDGTESYSPVRTVSFARPTVASSLAAAPNPARGNYTVHLTAAAAQTVQLTVHDALGRLVSQQPVVLQAGANQLPAAFTAAQPVGVYLLTAIIDGQVLRTRLVRE</sequence>
<feature type="signal peptide" evidence="1">
    <location>
        <begin position="1"/>
        <end position="19"/>
    </location>
</feature>
<evidence type="ECO:0000256" key="1">
    <source>
        <dbReference type="SAM" id="SignalP"/>
    </source>
</evidence>
<evidence type="ECO:0000313" key="2">
    <source>
        <dbReference type="EMBL" id="MCB2380105.1"/>
    </source>
</evidence>
<dbReference type="RefSeq" id="WP_226189779.1">
    <property type="nucleotide sequence ID" value="NZ_JAJADQ010000014.1"/>
</dbReference>
<evidence type="ECO:0000313" key="3">
    <source>
        <dbReference type="Proteomes" id="UP001165297"/>
    </source>
</evidence>
<keyword evidence="3" id="KW-1185">Reference proteome</keyword>
<dbReference type="Proteomes" id="UP001165297">
    <property type="component" value="Unassembled WGS sequence"/>
</dbReference>
<dbReference type="InterPro" id="IPR026444">
    <property type="entry name" value="Secre_tail"/>
</dbReference>
<organism evidence="2 3">
    <name type="scientific">Hymenobacter nitidus</name>
    <dbReference type="NCBI Taxonomy" id="2880929"/>
    <lineage>
        <taxon>Bacteria</taxon>
        <taxon>Pseudomonadati</taxon>
        <taxon>Bacteroidota</taxon>
        <taxon>Cytophagia</taxon>
        <taxon>Cytophagales</taxon>
        <taxon>Hymenobacteraceae</taxon>
        <taxon>Hymenobacter</taxon>
    </lineage>
</organism>
<keyword evidence="1" id="KW-0732">Signal</keyword>
<comment type="caution">
    <text evidence="2">The sequence shown here is derived from an EMBL/GenBank/DDBJ whole genome shotgun (WGS) entry which is preliminary data.</text>
</comment>
<dbReference type="EMBL" id="JAJADQ010000014">
    <property type="protein sequence ID" value="MCB2380105.1"/>
    <property type="molecule type" value="Genomic_DNA"/>
</dbReference>
<proteinExistence type="predicted"/>
<gene>
    <name evidence="2" type="ORF">LGH70_21095</name>
</gene>
<reference evidence="2" key="1">
    <citation type="submission" date="2021-10" db="EMBL/GenBank/DDBJ databases">
        <authorList>
            <person name="Dean J.D."/>
            <person name="Kim M.K."/>
            <person name="Newey C.N."/>
            <person name="Stoker T.S."/>
            <person name="Thompson D.W."/>
            <person name="Grose J.H."/>
        </authorList>
    </citation>
    <scope>NUCLEOTIDE SEQUENCE</scope>
    <source>
        <strain evidence="2">BT635</strain>
    </source>
</reference>
<feature type="chain" id="PRO_5046898946" evidence="1">
    <location>
        <begin position="20"/>
        <end position="506"/>
    </location>
</feature>